<dbReference type="PANTHER" id="PTHR21137">
    <property type="entry name" value="ODORANT RECEPTOR"/>
    <property type="match status" value="1"/>
</dbReference>
<gene>
    <name evidence="11" type="ORF">NQ318_016476</name>
</gene>
<dbReference type="Proteomes" id="UP001162162">
    <property type="component" value="Unassembled WGS sequence"/>
</dbReference>
<evidence type="ECO:0000256" key="7">
    <source>
        <dbReference type="ARBA" id="ARBA00023136"/>
    </source>
</evidence>
<dbReference type="GO" id="GO:0004984">
    <property type="term" value="F:olfactory receptor activity"/>
    <property type="evidence" value="ECO:0007669"/>
    <property type="project" value="InterPro"/>
</dbReference>
<dbReference type="PANTHER" id="PTHR21137:SF35">
    <property type="entry name" value="ODORANT RECEPTOR 19A-RELATED"/>
    <property type="match status" value="1"/>
</dbReference>
<name>A0AAV8Z5Q8_9CUCU</name>
<evidence type="ECO:0000256" key="6">
    <source>
        <dbReference type="ARBA" id="ARBA00022989"/>
    </source>
</evidence>
<evidence type="ECO:0000256" key="1">
    <source>
        <dbReference type="ARBA" id="ARBA00004651"/>
    </source>
</evidence>
<keyword evidence="12" id="KW-1185">Reference proteome</keyword>
<evidence type="ECO:0000313" key="11">
    <source>
        <dbReference type="EMBL" id="KAJ8958748.1"/>
    </source>
</evidence>
<evidence type="ECO:0000256" key="10">
    <source>
        <dbReference type="SAM" id="Phobius"/>
    </source>
</evidence>
<comment type="caution">
    <text evidence="11">The sequence shown here is derived from an EMBL/GenBank/DDBJ whole genome shotgun (WGS) entry which is preliminary data.</text>
</comment>
<keyword evidence="7 10" id="KW-0472">Membrane</keyword>
<evidence type="ECO:0000256" key="9">
    <source>
        <dbReference type="ARBA" id="ARBA00023224"/>
    </source>
</evidence>
<evidence type="ECO:0000256" key="3">
    <source>
        <dbReference type="ARBA" id="ARBA00022606"/>
    </source>
</evidence>
<feature type="transmembrane region" description="Helical" evidence="10">
    <location>
        <begin position="88"/>
        <end position="109"/>
    </location>
</feature>
<evidence type="ECO:0000256" key="5">
    <source>
        <dbReference type="ARBA" id="ARBA00022725"/>
    </source>
</evidence>
<evidence type="ECO:0000256" key="8">
    <source>
        <dbReference type="ARBA" id="ARBA00023170"/>
    </source>
</evidence>
<comment type="subcellular location">
    <subcellularLocation>
        <location evidence="1">Cell membrane</location>
        <topology evidence="1">Multi-pass membrane protein</topology>
    </subcellularLocation>
</comment>
<dbReference type="GO" id="GO:0007165">
    <property type="term" value="P:signal transduction"/>
    <property type="evidence" value="ECO:0007669"/>
    <property type="project" value="UniProtKB-KW"/>
</dbReference>
<keyword evidence="6 10" id="KW-1133">Transmembrane helix</keyword>
<keyword evidence="9" id="KW-0807">Transducer</keyword>
<proteinExistence type="predicted"/>
<dbReference type="Pfam" id="PF02949">
    <property type="entry name" value="7tm_6"/>
    <property type="match status" value="1"/>
</dbReference>
<sequence>MVSRVNLNLKEGLVNAAYNNSCLDVLATNLMACATAQIGILNEKIVNFKNRKSNVEDSTQGDMYDSNLDECIIHHNEIIRYIQNLEQLFSIIFLVQYISSGIVICNIGFQLVHVRE</sequence>
<evidence type="ECO:0000256" key="2">
    <source>
        <dbReference type="ARBA" id="ARBA00022475"/>
    </source>
</evidence>
<dbReference type="InterPro" id="IPR004117">
    <property type="entry name" value="7tm6_olfct_rcpt"/>
</dbReference>
<evidence type="ECO:0000256" key="4">
    <source>
        <dbReference type="ARBA" id="ARBA00022692"/>
    </source>
</evidence>
<accession>A0AAV8Z5Q8</accession>
<dbReference type="GO" id="GO:0005549">
    <property type="term" value="F:odorant binding"/>
    <property type="evidence" value="ECO:0007669"/>
    <property type="project" value="InterPro"/>
</dbReference>
<dbReference type="AlphaFoldDB" id="A0AAV8Z5Q8"/>
<keyword evidence="8" id="KW-0675">Receptor</keyword>
<evidence type="ECO:0000313" key="12">
    <source>
        <dbReference type="Proteomes" id="UP001162162"/>
    </source>
</evidence>
<organism evidence="11 12">
    <name type="scientific">Aromia moschata</name>
    <dbReference type="NCBI Taxonomy" id="1265417"/>
    <lineage>
        <taxon>Eukaryota</taxon>
        <taxon>Metazoa</taxon>
        <taxon>Ecdysozoa</taxon>
        <taxon>Arthropoda</taxon>
        <taxon>Hexapoda</taxon>
        <taxon>Insecta</taxon>
        <taxon>Pterygota</taxon>
        <taxon>Neoptera</taxon>
        <taxon>Endopterygota</taxon>
        <taxon>Coleoptera</taxon>
        <taxon>Polyphaga</taxon>
        <taxon>Cucujiformia</taxon>
        <taxon>Chrysomeloidea</taxon>
        <taxon>Cerambycidae</taxon>
        <taxon>Cerambycinae</taxon>
        <taxon>Callichromatini</taxon>
        <taxon>Aromia</taxon>
    </lineage>
</organism>
<keyword evidence="5" id="KW-0552">Olfaction</keyword>
<reference evidence="11" key="1">
    <citation type="journal article" date="2023" name="Insect Mol. Biol.">
        <title>Genome sequencing provides insights into the evolution of gene families encoding plant cell wall-degrading enzymes in longhorned beetles.</title>
        <authorList>
            <person name="Shin N.R."/>
            <person name="Okamura Y."/>
            <person name="Kirsch R."/>
            <person name="Pauchet Y."/>
        </authorList>
    </citation>
    <scope>NUCLEOTIDE SEQUENCE</scope>
    <source>
        <strain evidence="11">AMC_N1</strain>
    </source>
</reference>
<keyword evidence="2" id="KW-1003">Cell membrane</keyword>
<dbReference type="GO" id="GO:0005886">
    <property type="term" value="C:plasma membrane"/>
    <property type="evidence" value="ECO:0007669"/>
    <property type="project" value="UniProtKB-SubCell"/>
</dbReference>
<protein>
    <submittedName>
        <fullName evidence="11">Uncharacterized protein</fullName>
    </submittedName>
</protein>
<keyword evidence="3" id="KW-0716">Sensory transduction</keyword>
<keyword evidence="4 10" id="KW-0812">Transmembrane</keyword>
<dbReference type="EMBL" id="JAPWTK010000016">
    <property type="protein sequence ID" value="KAJ8958748.1"/>
    <property type="molecule type" value="Genomic_DNA"/>
</dbReference>